<evidence type="ECO:0000256" key="4">
    <source>
        <dbReference type="ARBA" id="ARBA00022989"/>
    </source>
</evidence>
<evidence type="ECO:0000256" key="3">
    <source>
        <dbReference type="ARBA" id="ARBA00022692"/>
    </source>
</evidence>
<proteinExistence type="inferred from homology"/>
<comment type="subcellular location">
    <subcellularLocation>
        <location evidence="1">Membrane</location>
        <topology evidence="1">Single-pass membrane protein</topology>
    </subcellularLocation>
</comment>
<feature type="transmembrane region" description="Helical" evidence="6">
    <location>
        <begin position="101"/>
        <end position="120"/>
    </location>
</feature>
<sequence length="162" mass="18184">MSAFSLIRYKSLARGLLSAGSSTRTALQGRSYCQAVKDIATKETKPQTNSGKHLFKHERRPTDFDKKILVWSGRYKKAEDIPEFISYETLSASRNKVRIKICYAMIAGTILGCIAMVISGKKVSDLVLLSFYSLNRKSPICESATSNLGIMQVFHILKEKER</sequence>
<name>A0A803JJG5_XENTR</name>
<dbReference type="InParanoid" id="A0A803JJG5"/>
<accession>A0A803JJG5</accession>
<dbReference type="Bgee" id="ENSXETG00000039084">
    <property type="expression patterns" value="Expressed in skeletal muscle tissue and 8 other cell types or tissues"/>
</dbReference>
<evidence type="ECO:0000256" key="6">
    <source>
        <dbReference type="SAM" id="Phobius"/>
    </source>
</evidence>
<reference evidence="7" key="2">
    <citation type="submission" date="2021-03" db="UniProtKB">
        <authorList>
            <consortium name="Ensembl"/>
        </authorList>
    </citation>
    <scope>IDENTIFICATION</scope>
</reference>
<dbReference type="GeneTree" id="ENSGT00640000091497"/>
<evidence type="ECO:0000256" key="1">
    <source>
        <dbReference type="ARBA" id="ARBA00004167"/>
    </source>
</evidence>
<dbReference type="AlphaFoldDB" id="A0A803JJG5"/>
<dbReference type="GO" id="GO:0016020">
    <property type="term" value="C:membrane"/>
    <property type="evidence" value="ECO:0007669"/>
    <property type="project" value="UniProtKB-SubCell"/>
</dbReference>
<dbReference type="Ensembl" id="ENSXETT00000122182">
    <property type="protein sequence ID" value="ENSXETP00000108079"/>
    <property type="gene ID" value="ENSXETG00000039084"/>
</dbReference>
<keyword evidence="5 6" id="KW-0472">Membrane</keyword>
<evidence type="ECO:0000256" key="2">
    <source>
        <dbReference type="ARBA" id="ARBA00007363"/>
    </source>
</evidence>
<protein>
    <submittedName>
        <fullName evidence="7">Protein FAM162A</fullName>
    </submittedName>
</protein>
<gene>
    <name evidence="7" type="primary">LOC101732341</name>
</gene>
<keyword evidence="4 6" id="KW-1133">Transmembrane helix</keyword>
<comment type="similarity">
    <text evidence="2">Belongs to the UPF0389 family.</text>
</comment>
<organism evidence="7">
    <name type="scientific">Xenopus tropicalis</name>
    <name type="common">Western clawed frog</name>
    <name type="synonym">Silurana tropicalis</name>
    <dbReference type="NCBI Taxonomy" id="8364"/>
    <lineage>
        <taxon>Eukaryota</taxon>
        <taxon>Metazoa</taxon>
        <taxon>Chordata</taxon>
        <taxon>Craniata</taxon>
        <taxon>Vertebrata</taxon>
        <taxon>Euteleostomi</taxon>
        <taxon>Amphibia</taxon>
        <taxon>Batrachia</taxon>
        <taxon>Anura</taxon>
        <taxon>Pipoidea</taxon>
        <taxon>Pipidae</taxon>
        <taxon>Xenopodinae</taxon>
        <taxon>Xenopus</taxon>
        <taxon>Silurana</taxon>
    </lineage>
</organism>
<dbReference type="PANTHER" id="PTHR13674">
    <property type="entry name" value="GROWTH AND TRANSFORMATION-DEPENDENT PROTEIN"/>
    <property type="match status" value="1"/>
</dbReference>
<evidence type="ECO:0000256" key="5">
    <source>
        <dbReference type="ARBA" id="ARBA00023136"/>
    </source>
</evidence>
<dbReference type="Pfam" id="PF06388">
    <property type="entry name" value="DUF1075"/>
    <property type="match status" value="1"/>
</dbReference>
<keyword evidence="3 6" id="KW-0812">Transmembrane</keyword>
<dbReference type="InterPro" id="IPR009432">
    <property type="entry name" value="DUF1075"/>
</dbReference>
<dbReference type="PANTHER" id="PTHR13674:SF6">
    <property type="entry name" value="PROTEIN FAM162B"/>
    <property type="match status" value="1"/>
</dbReference>
<reference evidence="7" key="1">
    <citation type="journal article" date="2010" name="Science">
        <title>The genome of the Western clawed frog Xenopus tropicalis.</title>
        <authorList>
            <person name="Hellsten U."/>
            <person name="Harland R.M."/>
            <person name="Gilchrist M.J."/>
            <person name="Hendrix D."/>
            <person name="Jurka J."/>
            <person name="Kapitonov V."/>
            <person name="Ovcharenko I."/>
            <person name="Putnam N.H."/>
            <person name="Shu S."/>
            <person name="Taher L."/>
            <person name="Blitz I.L."/>
            <person name="Blumberg B."/>
            <person name="Dichmann D.S."/>
            <person name="Dubchak I."/>
            <person name="Amaya E."/>
            <person name="Detter J.C."/>
            <person name="Fletcher R."/>
            <person name="Gerhard D.S."/>
            <person name="Goodstein D."/>
            <person name="Graves T."/>
            <person name="Grigoriev I.V."/>
            <person name="Grimwood J."/>
            <person name="Kawashima T."/>
            <person name="Lindquist E."/>
            <person name="Lucas S.M."/>
            <person name="Mead P.E."/>
            <person name="Mitros T."/>
            <person name="Ogino H."/>
            <person name="Ohta Y."/>
            <person name="Poliakov A.V."/>
            <person name="Pollet N."/>
            <person name="Robert J."/>
            <person name="Salamov A."/>
            <person name="Sater A.K."/>
            <person name="Schmutz J."/>
            <person name="Terry A."/>
            <person name="Vize P.D."/>
            <person name="Warren W.C."/>
            <person name="Wells D."/>
            <person name="Wills A."/>
            <person name="Wilson R.K."/>
            <person name="Zimmerman L.B."/>
            <person name="Zorn A.M."/>
            <person name="Grainger R."/>
            <person name="Grammer T."/>
            <person name="Khokha M.K."/>
            <person name="Richardson P.M."/>
            <person name="Rokhsar D.S."/>
        </authorList>
    </citation>
    <scope>NUCLEOTIDE SEQUENCE [LARGE SCALE GENOMIC DNA]</scope>
    <source>
        <strain evidence="7">Nigerian</strain>
    </source>
</reference>
<evidence type="ECO:0000313" key="7">
    <source>
        <dbReference type="Ensembl" id="ENSXETP00000108079"/>
    </source>
</evidence>